<keyword evidence="11" id="KW-0106">Calcium</keyword>
<evidence type="ECO:0000256" key="5">
    <source>
        <dbReference type="ARBA" id="ARBA00022475"/>
    </source>
</evidence>
<evidence type="ECO:0000256" key="17">
    <source>
        <dbReference type="ARBA" id="ARBA00023180"/>
    </source>
</evidence>
<evidence type="ECO:0000256" key="15">
    <source>
        <dbReference type="ARBA" id="ARBA00023065"/>
    </source>
</evidence>
<comment type="subcellular location">
    <subcellularLocation>
        <location evidence="1">Cell membrane</location>
        <topology evidence="1">Multi-pass membrane protein</topology>
    </subcellularLocation>
</comment>
<dbReference type="InterPro" id="IPR038081">
    <property type="entry name" value="CalX-like_sf"/>
</dbReference>
<keyword evidence="12" id="KW-0112">Calmodulin-binding</keyword>
<accession>A0A0H3YK36</accession>
<dbReference type="Gene3D" id="2.60.40.2030">
    <property type="match status" value="2"/>
</dbReference>
<feature type="transmembrane region" description="Helical" evidence="20">
    <location>
        <begin position="20"/>
        <end position="42"/>
    </location>
</feature>
<keyword evidence="10" id="KW-0677">Repeat</keyword>
<comment type="similarity">
    <text evidence="2">Belongs to the Ca(2+):cation antiporter (CaCA) (TC 2.A.19) family. SLC8 subfamily.</text>
</comment>
<dbReference type="GO" id="GO:0042383">
    <property type="term" value="C:sarcolemma"/>
    <property type="evidence" value="ECO:0007669"/>
    <property type="project" value="TreeGrafter"/>
</dbReference>
<keyword evidence="17" id="KW-0325">Glycoprotein</keyword>
<keyword evidence="14" id="KW-0915">Sodium</keyword>
<reference evidence="22" key="1">
    <citation type="journal article" date="2015" name="Elife">
        <title>Stem cells and fluid flow drive cyst formation in an invertebrate excretory organ.</title>
        <authorList>
            <person name="Thi-Kim Vu H."/>
            <person name="Rink J.C."/>
            <person name="McKinney S.A."/>
            <person name="McClain M."/>
            <person name="Lakshmanaperumal N."/>
            <person name="Alexander R."/>
            <person name="Sanchez Alvarado A."/>
        </authorList>
    </citation>
    <scope>NUCLEOTIDE SEQUENCE</scope>
</reference>
<dbReference type="InterPro" id="IPR051171">
    <property type="entry name" value="CaCA"/>
</dbReference>
<sequence>MLSVIEVCGKNFQSGALGPGTIVGSAAFNLFIIIGVCIAVVPDGEIRRIQQLNVFFVTATFSVIAYVWMYMILGVISVGIIEVWEAVLTFLLFPLTVVLAYLTDKRILSKLCSGGCRRRYGPNRILMEKDDEILEFEQLRASYMVTLQEMRKKYPNARLQSLEKMTLTEIFEKAKKSRAFYKMQATRMFTGGGNLVHHGISKLKTVSIEECLSGSIADERLQRIFFEPCHYTIMENVGIVKIFVKRAGGYLGSSILIDYETEEGTALPDSDYIHAAGTLIFKPYEIEKIIEIKVVDDEIFEEEEHFTVRLFNLRVKNGKENFSYIYEISKMNRATVLILDDDHCGTFGFEADIMHIEESCNILTLNVYRNTGARGIIKIPYTIMDGTAKADVDYVTLGRKVVFKNEEIFKTISIKIIDGAQYSKDNFFFVELGQPKVIEKSTNPERKDKRRFVRSRADIATKGLPTLGSISIVQIHIHESSSFKSVVDKLIKQNNLSKSISSTSWKEQFTDALTVYGGDSEDGSESEPQLISFILHYITVFWKVLFAFIPPTDYLGGWLCFIVSIFCIGVLTAMFGDLASSFGCTLGLLDEVVAITFVAVGTSLPDTFASKYAAINDETADNSIGNVTGSNAVNVYLGLGLAWSMASIVNSVRGEVFYVTQGALGFSVTLFCILALFALMLIFARRHPALGGGELGGPLMVKYISSAILISLYFIYVIISSLQAYCHIKF</sequence>
<feature type="transmembrane region" description="Helical" evidence="20">
    <location>
        <begin position="633"/>
        <end position="652"/>
    </location>
</feature>
<evidence type="ECO:0000256" key="19">
    <source>
        <dbReference type="ARBA" id="ARBA00033667"/>
    </source>
</evidence>
<feature type="transmembrane region" description="Helical" evidence="20">
    <location>
        <begin position="555"/>
        <end position="575"/>
    </location>
</feature>
<gene>
    <name evidence="22" type="primary">slc8a-4</name>
</gene>
<keyword evidence="4" id="KW-0050">Antiport</keyword>
<dbReference type="PANTHER" id="PTHR11878">
    <property type="entry name" value="SODIUM/CALCIUM EXCHANGER"/>
    <property type="match status" value="1"/>
</dbReference>
<dbReference type="GO" id="GO:0005516">
    <property type="term" value="F:calmodulin binding"/>
    <property type="evidence" value="ECO:0007669"/>
    <property type="project" value="UniProtKB-KW"/>
</dbReference>
<keyword evidence="6" id="KW-0109">Calcium transport</keyword>
<evidence type="ECO:0000256" key="12">
    <source>
        <dbReference type="ARBA" id="ARBA00022860"/>
    </source>
</evidence>
<evidence type="ECO:0000256" key="18">
    <source>
        <dbReference type="ARBA" id="ARBA00023201"/>
    </source>
</evidence>
<evidence type="ECO:0000256" key="14">
    <source>
        <dbReference type="ARBA" id="ARBA00023053"/>
    </source>
</evidence>
<feature type="transmembrane region" description="Helical" evidence="20">
    <location>
        <begin position="582"/>
        <end position="604"/>
    </location>
</feature>
<evidence type="ECO:0000256" key="11">
    <source>
        <dbReference type="ARBA" id="ARBA00022837"/>
    </source>
</evidence>
<evidence type="ECO:0000256" key="16">
    <source>
        <dbReference type="ARBA" id="ARBA00023136"/>
    </source>
</evidence>
<keyword evidence="18" id="KW-0739">Sodium transport</keyword>
<keyword evidence="8" id="KW-0479">Metal-binding</keyword>
<evidence type="ECO:0000256" key="10">
    <source>
        <dbReference type="ARBA" id="ARBA00022737"/>
    </source>
</evidence>
<dbReference type="Pfam" id="PF16494">
    <property type="entry name" value="Na_Ca_ex_C"/>
    <property type="match status" value="1"/>
</dbReference>
<evidence type="ECO:0000256" key="7">
    <source>
        <dbReference type="ARBA" id="ARBA00022692"/>
    </source>
</evidence>
<dbReference type="EMBL" id="KT163508">
    <property type="protein sequence ID" value="AKN21458.1"/>
    <property type="molecule type" value="mRNA"/>
</dbReference>
<comment type="catalytic activity">
    <reaction evidence="19">
        <text>Ca(2+)(in) + 3 Na(+)(out) = Ca(2+)(out) + 3 Na(+)(in)</text>
        <dbReference type="Rhea" id="RHEA:69955"/>
        <dbReference type="ChEBI" id="CHEBI:29101"/>
        <dbReference type="ChEBI" id="CHEBI:29108"/>
    </reaction>
</comment>
<dbReference type="AlphaFoldDB" id="A0A0H3YK36"/>
<keyword evidence="7 20" id="KW-0812">Transmembrane</keyword>
<dbReference type="InterPro" id="IPR004837">
    <property type="entry name" value="NaCa_Exmemb"/>
</dbReference>
<dbReference type="InterPro" id="IPR003644">
    <property type="entry name" value="Calx_beta"/>
</dbReference>
<dbReference type="GO" id="GO:0098794">
    <property type="term" value="C:postsynapse"/>
    <property type="evidence" value="ECO:0007669"/>
    <property type="project" value="TreeGrafter"/>
</dbReference>
<dbReference type="SUPFAM" id="SSF141072">
    <property type="entry name" value="CalX-like"/>
    <property type="match status" value="2"/>
</dbReference>
<feature type="domain" description="Calx-beta" evidence="21">
    <location>
        <begin position="212"/>
        <end position="311"/>
    </location>
</feature>
<feature type="transmembrane region" description="Helical" evidence="20">
    <location>
        <begin position="664"/>
        <end position="683"/>
    </location>
</feature>
<dbReference type="PANTHER" id="PTHR11878:SF65">
    <property type="entry name" value="NA_CA-EXCHANGE PROTEIN, ISOFORM G"/>
    <property type="match status" value="1"/>
</dbReference>
<feature type="transmembrane region" description="Helical" evidence="20">
    <location>
        <begin position="86"/>
        <end position="103"/>
    </location>
</feature>
<organism evidence="22">
    <name type="scientific">Schmidtea mediterranea</name>
    <name type="common">Freshwater planarian flatworm</name>
    <dbReference type="NCBI Taxonomy" id="79327"/>
    <lineage>
        <taxon>Eukaryota</taxon>
        <taxon>Metazoa</taxon>
        <taxon>Spiralia</taxon>
        <taxon>Lophotrochozoa</taxon>
        <taxon>Platyhelminthes</taxon>
        <taxon>Rhabditophora</taxon>
        <taxon>Seriata</taxon>
        <taxon>Tricladida</taxon>
        <taxon>Continenticola</taxon>
        <taxon>Geoplanoidea</taxon>
        <taxon>Dugesiidae</taxon>
        <taxon>Schmidtea</taxon>
    </lineage>
</organism>
<keyword evidence="13 20" id="KW-1133">Transmembrane helix</keyword>
<evidence type="ECO:0000256" key="4">
    <source>
        <dbReference type="ARBA" id="ARBA00022449"/>
    </source>
</evidence>
<dbReference type="GO" id="GO:0007154">
    <property type="term" value="P:cell communication"/>
    <property type="evidence" value="ECO:0007669"/>
    <property type="project" value="InterPro"/>
</dbReference>
<dbReference type="GO" id="GO:0098703">
    <property type="term" value="P:calcium ion import across plasma membrane"/>
    <property type="evidence" value="ECO:0007669"/>
    <property type="project" value="TreeGrafter"/>
</dbReference>
<evidence type="ECO:0000256" key="8">
    <source>
        <dbReference type="ARBA" id="ARBA00022723"/>
    </source>
</evidence>
<evidence type="ECO:0000256" key="1">
    <source>
        <dbReference type="ARBA" id="ARBA00004651"/>
    </source>
</evidence>
<keyword evidence="15" id="KW-0406">Ion transport</keyword>
<feature type="transmembrane region" description="Helical" evidence="20">
    <location>
        <begin position="703"/>
        <end position="726"/>
    </location>
</feature>
<feature type="transmembrane region" description="Helical" evidence="20">
    <location>
        <begin position="530"/>
        <end position="549"/>
    </location>
</feature>
<protein>
    <submittedName>
        <fullName evidence="22">Slc8a-4</fullName>
    </submittedName>
</protein>
<dbReference type="InterPro" id="IPR004836">
    <property type="entry name" value="Na_Ca_Ex"/>
</dbReference>
<keyword evidence="3" id="KW-0813">Transport</keyword>
<feature type="domain" description="Calx-beta" evidence="21">
    <location>
        <begin position="334"/>
        <end position="433"/>
    </location>
</feature>
<evidence type="ECO:0000313" key="22">
    <source>
        <dbReference type="EMBL" id="AKN21458.1"/>
    </source>
</evidence>
<name>A0A0H3YK36_SCHMD</name>
<dbReference type="Pfam" id="PF01699">
    <property type="entry name" value="Na_Ca_ex"/>
    <property type="match status" value="2"/>
</dbReference>
<evidence type="ECO:0000256" key="13">
    <source>
        <dbReference type="ARBA" id="ARBA00022989"/>
    </source>
</evidence>
<dbReference type="GO" id="GO:0030424">
    <property type="term" value="C:axon"/>
    <property type="evidence" value="ECO:0007669"/>
    <property type="project" value="TreeGrafter"/>
</dbReference>
<dbReference type="Pfam" id="PF03160">
    <property type="entry name" value="Calx-beta"/>
    <property type="match status" value="1"/>
</dbReference>
<dbReference type="InterPro" id="IPR044880">
    <property type="entry name" value="NCX_ion-bd_dom_sf"/>
</dbReference>
<evidence type="ECO:0000259" key="21">
    <source>
        <dbReference type="SMART" id="SM00237"/>
    </source>
</evidence>
<keyword evidence="16 20" id="KW-0472">Membrane</keyword>
<dbReference type="NCBIfam" id="TIGR00845">
    <property type="entry name" value="caca"/>
    <property type="match status" value="1"/>
</dbReference>
<keyword evidence="5" id="KW-1003">Cell membrane</keyword>
<dbReference type="GO" id="GO:0005432">
    <property type="term" value="F:calcium:sodium antiporter activity"/>
    <property type="evidence" value="ECO:0007669"/>
    <property type="project" value="InterPro"/>
</dbReference>
<dbReference type="Gene3D" id="1.20.1420.30">
    <property type="entry name" value="NCX, central ion-binding region"/>
    <property type="match status" value="2"/>
</dbReference>
<evidence type="ECO:0000256" key="3">
    <source>
        <dbReference type="ARBA" id="ARBA00022448"/>
    </source>
</evidence>
<dbReference type="SMART" id="SM00237">
    <property type="entry name" value="Calx_beta"/>
    <property type="match status" value="2"/>
</dbReference>
<evidence type="ECO:0000256" key="6">
    <source>
        <dbReference type="ARBA" id="ARBA00022568"/>
    </source>
</evidence>
<evidence type="ECO:0000256" key="9">
    <source>
        <dbReference type="ARBA" id="ARBA00022729"/>
    </source>
</evidence>
<feature type="transmembrane region" description="Helical" evidence="20">
    <location>
        <begin position="54"/>
        <end position="80"/>
    </location>
</feature>
<evidence type="ECO:0000256" key="2">
    <source>
        <dbReference type="ARBA" id="ARBA00007489"/>
    </source>
</evidence>
<proteinExistence type="evidence at transcript level"/>
<dbReference type="InterPro" id="IPR032452">
    <property type="entry name" value="Na_Ca_Ex_C-exten"/>
</dbReference>
<dbReference type="PRINTS" id="PR01259">
    <property type="entry name" value="NACAEXCHNGR"/>
</dbReference>
<keyword evidence="9" id="KW-0732">Signal</keyword>
<dbReference type="GO" id="GO:0046872">
    <property type="term" value="F:metal ion binding"/>
    <property type="evidence" value="ECO:0007669"/>
    <property type="project" value="UniProtKB-KW"/>
</dbReference>
<evidence type="ECO:0000256" key="20">
    <source>
        <dbReference type="SAM" id="Phobius"/>
    </source>
</evidence>